<feature type="transmembrane region" description="Helical" evidence="5">
    <location>
        <begin position="226"/>
        <end position="245"/>
    </location>
</feature>
<comment type="subcellular location">
    <subcellularLocation>
        <location evidence="1">Membrane</location>
        <topology evidence="1">Multi-pass membrane protein</topology>
    </subcellularLocation>
</comment>
<dbReference type="GO" id="GO:0006882">
    <property type="term" value="P:intracellular zinc ion homeostasis"/>
    <property type="evidence" value="ECO:0007669"/>
    <property type="project" value="TreeGrafter"/>
</dbReference>
<dbReference type="PANTHER" id="PTHR16950:SF16">
    <property type="entry name" value="ZINC TRANSPORTER ZIP13"/>
    <property type="match status" value="1"/>
</dbReference>
<feature type="transmembrane region" description="Helical" evidence="5">
    <location>
        <begin position="257"/>
        <end position="274"/>
    </location>
</feature>
<dbReference type="PANTHER" id="PTHR16950">
    <property type="entry name" value="ZINC TRANSPORTER SLC39A7 HISTIDINE-RICH MEMBRANE PROTEIN KE4"/>
    <property type="match status" value="1"/>
</dbReference>
<keyword evidence="4 5" id="KW-0472">Membrane</keyword>
<dbReference type="GO" id="GO:0005385">
    <property type="term" value="F:zinc ion transmembrane transporter activity"/>
    <property type="evidence" value="ECO:0007669"/>
    <property type="project" value="TreeGrafter"/>
</dbReference>
<evidence type="ECO:0000256" key="3">
    <source>
        <dbReference type="ARBA" id="ARBA00022989"/>
    </source>
</evidence>
<dbReference type="Proteomes" id="UP000663864">
    <property type="component" value="Unassembled WGS sequence"/>
</dbReference>
<feature type="transmembrane region" description="Helical" evidence="5">
    <location>
        <begin position="89"/>
        <end position="109"/>
    </location>
</feature>
<gene>
    <name evidence="6" type="ORF">ZHD862_LOCUS35095</name>
</gene>
<accession>A0A815PBS2</accession>
<comment type="caution">
    <text evidence="6">The sequence shown here is derived from an EMBL/GenBank/DDBJ whole genome shotgun (WGS) entry which is preliminary data.</text>
</comment>
<evidence type="ECO:0000313" key="6">
    <source>
        <dbReference type="EMBL" id="CAF1447031.1"/>
    </source>
</evidence>
<evidence type="ECO:0000256" key="5">
    <source>
        <dbReference type="SAM" id="Phobius"/>
    </source>
</evidence>
<proteinExistence type="predicted"/>
<keyword evidence="2 5" id="KW-0812">Transmembrane</keyword>
<sequence>MSNLTLFNNNIFLLIASINLIPIIIISFLIPITILRRYESLLTTFLSFASGGLTADVFLRLFPYIILSYNDSIDTQSQPPIYSDHDNRAGLFILVGIFLSLIIEKFFRYFQNDNEQTYTTPSIMNSTNILTYLFLLADVLHNYTNSLTLCSIILMKSTIDSTTIITKVIYEVLHIFYGYAILIYGGWTLAKAMQFQLLTGLGGSIICLVSSQFQSNLILQLWSNQIFLPIIAGIFIYISTVHIIPEVIGNNYGIKETILKVNAFIISVLSIFYLQKYE</sequence>
<evidence type="ECO:0000256" key="4">
    <source>
        <dbReference type="ARBA" id="ARBA00023136"/>
    </source>
</evidence>
<feature type="transmembrane region" description="Helical" evidence="5">
    <location>
        <begin position="12"/>
        <end position="34"/>
    </location>
</feature>
<evidence type="ECO:0000313" key="7">
    <source>
        <dbReference type="Proteomes" id="UP000663864"/>
    </source>
</evidence>
<dbReference type="InterPro" id="IPR003689">
    <property type="entry name" value="ZIP"/>
</dbReference>
<name>A0A815PBS2_9BILA</name>
<organism evidence="6 7">
    <name type="scientific">Rotaria sordida</name>
    <dbReference type="NCBI Taxonomy" id="392033"/>
    <lineage>
        <taxon>Eukaryota</taxon>
        <taxon>Metazoa</taxon>
        <taxon>Spiralia</taxon>
        <taxon>Gnathifera</taxon>
        <taxon>Rotifera</taxon>
        <taxon>Eurotatoria</taxon>
        <taxon>Bdelloidea</taxon>
        <taxon>Philodinida</taxon>
        <taxon>Philodinidae</taxon>
        <taxon>Rotaria</taxon>
    </lineage>
</organism>
<evidence type="ECO:0000256" key="2">
    <source>
        <dbReference type="ARBA" id="ARBA00022692"/>
    </source>
</evidence>
<keyword evidence="3 5" id="KW-1133">Transmembrane helix</keyword>
<feature type="transmembrane region" description="Helical" evidence="5">
    <location>
        <begin position="168"/>
        <end position="187"/>
    </location>
</feature>
<protein>
    <submittedName>
        <fullName evidence="6">Uncharacterized protein</fullName>
    </submittedName>
</protein>
<feature type="transmembrane region" description="Helical" evidence="5">
    <location>
        <begin position="46"/>
        <end position="69"/>
    </location>
</feature>
<dbReference type="Pfam" id="PF02535">
    <property type="entry name" value="Zip"/>
    <property type="match status" value="2"/>
</dbReference>
<reference evidence="6" key="1">
    <citation type="submission" date="2021-02" db="EMBL/GenBank/DDBJ databases">
        <authorList>
            <person name="Nowell W R."/>
        </authorList>
    </citation>
    <scope>NUCLEOTIDE SEQUENCE</scope>
</reference>
<dbReference type="GO" id="GO:0016020">
    <property type="term" value="C:membrane"/>
    <property type="evidence" value="ECO:0007669"/>
    <property type="project" value="UniProtKB-SubCell"/>
</dbReference>
<dbReference type="EMBL" id="CAJNOT010004841">
    <property type="protein sequence ID" value="CAF1447031.1"/>
    <property type="molecule type" value="Genomic_DNA"/>
</dbReference>
<evidence type="ECO:0000256" key="1">
    <source>
        <dbReference type="ARBA" id="ARBA00004141"/>
    </source>
</evidence>
<dbReference type="AlphaFoldDB" id="A0A815PBS2"/>